<dbReference type="EMBL" id="CP001016">
    <property type="protein sequence ID" value="ACB97114.1"/>
    <property type="molecule type" value="Genomic_DNA"/>
</dbReference>
<dbReference type="NCBIfam" id="TIGR03506">
    <property type="entry name" value="FlgEFG_subfam"/>
    <property type="match status" value="1"/>
</dbReference>
<dbReference type="InterPro" id="IPR020013">
    <property type="entry name" value="Flagellar_FlgE/F/G"/>
</dbReference>
<evidence type="ECO:0000256" key="5">
    <source>
        <dbReference type="RuleBase" id="RU362116"/>
    </source>
</evidence>
<dbReference type="PROSITE" id="PS00588">
    <property type="entry name" value="FLAGELLA_BB_ROD"/>
    <property type="match status" value="1"/>
</dbReference>
<dbReference type="Pfam" id="PF07559">
    <property type="entry name" value="FlgE_D2"/>
    <property type="match status" value="1"/>
</dbReference>
<keyword evidence="11" id="KW-1185">Reference proteome</keyword>
<dbReference type="InterPro" id="IPR001444">
    <property type="entry name" value="Flag_bb_rod_N"/>
</dbReference>
<dbReference type="InterPro" id="IPR011491">
    <property type="entry name" value="FlgE_D2"/>
</dbReference>
<dbReference type="Pfam" id="PF06429">
    <property type="entry name" value="Flg_bbr_C"/>
    <property type="match status" value="1"/>
</dbReference>
<comment type="function">
    <text evidence="5">A flexible structure which links the flagellar filament to the drive apparatus in the basal body.</text>
</comment>
<dbReference type="eggNOG" id="COG1749">
    <property type="taxonomic scope" value="Bacteria"/>
</dbReference>
<accession>B2IG40</accession>
<evidence type="ECO:0000259" key="9">
    <source>
        <dbReference type="Pfam" id="PF22692"/>
    </source>
</evidence>
<dbReference type="OrthoDB" id="8372879at2"/>
<protein>
    <recommendedName>
        <fullName evidence="3 5">Flagellar hook protein FlgE</fullName>
    </recommendedName>
</protein>
<dbReference type="SUPFAM" id="SSF117143">
    <property type="entry name" value="Flagellar hook protein flgE"/>
    <property type="match status" value="1"/>
</dbReference>
<evidence type="ECO:0000259" key="6">
    <source>
        <dbReference type="Pfam" id="PF00460"/>
    </source>
</evidence>
<evidence type="ECO:0000313" key="11">
    <source>
        <dbReference type="Proteomes" id="UP000001695"/>
    </source>
</evidence>
<evidence type="ECO:0000256" key="2">
    <source>
        <dbReference type="ARBA" id="ARBA00009677"/>
    </source>
</evidence>
<dbReference type="InterPro" id="IPR037925">
    <property type="entry name" value="FlgE/F/G-like"/>
</dbReference>
<keyword evidence="10" id="KW-0282">Flagellum</keyword>
<reference evidence="10 11" key="2">
    <citation type="journal article" date="2010" name="J. Bacteriol.">
        <title>Complete genome sequence of Beijerinckia indica subsp. indica.</title>
        <authorList>
            <person name="Tamas I."/>
            <person name="Dedysh S.N."/>
            <person name="Liesack W."/>
            <person name="Stott M.B."/>
            <person name="Alam M."/>
            <person name="Murrell J.C."/>
            <person name="Dunfield P.F."/>
        </authorList>
    </citation>
    <scope>NUCLEOTIDE SEQUENCE [LARGE SCALE GENOMIC DNA]</scope>
    <source>
        <strain evidence="11">ATCC 9039 / DSM 1715 / NCIMB 8712</strain>
    </source>
</reference>
<dbReference type="InterPro" id="IPR019776">
    <property type="entry name" value="Flagellar_basal_body_rod_CS"/>
</dbReference>
<dbReference type="InterPro" id="IPR037058">
    <property type="entry name" value="Falgellar_hook_FlgE_sf"/>
</dbReference>
<comment type="similarity">
    <text evidence="2 5">Belongs to the flagella basal body rod proteins family.</text>
</comment>
<evidence type="ECO:0000259" key="8">
    <source>
        <dbReference type="Pfam" id="PF07559"/>
    </source>
</evidence>
<reference evidence="11" key="1">
    <citation type="submission" date="2008-03" db="EMBL/GenBank/DDBJ databases">
        <title>Complete sequence of chromosome of Beijerinckia indica subsp. indica ATCC 9039.</title>
        <authorList>
            <consortium name="US DOE Joint Genome Institute"/>
            <person name="Copeland A."/>
            <person name="Lucas S."/>
            <person name="Lapidus A."/>
            <person name="Glavina del Rio T."/>
            <person name="Dalin E."/>
            <person name="Tice H."/>
            <person name="Bruce D."/>
            <person name="Goodwin L."/>
            <person name="Pitluck S."/>
            <person name="LaButti K."/>
            <person name="Schmutz J."/>
            <person name="Larimer F."/>
            <person name="Land M."/>
            <person name="Hauser L."/>
            <person name="Kyrpides N."/>
            <person name="Mikhailova N."/>
            <person name="Dunfield P.F."/>
            <person name="Dedysh S.N."/>
            <person name="Liesack W."/>
            <person name="Saw J.H."/>
            <person name="Alam M."/>
            <person name="Chen Y."/>
            <person name="Murrell J.C."/>
            <person name="Richardson P."/>
        </authorList>
    </citation>
    <scope>NUCLEOTIDE SEQUENCE [LARGE SCALE GENOMIC DNA]</scope>
    <source>
        <strain evidence="11">ATCC 9039 / DSM 1715 / NCIMB 8712</strain>
    </source>
</reference>
<comment type="subcellular location">
    <subcellularLocation>
        <location evidence="1 5">Bacterial flagellum basal body</location>
    </subcellularLocation>
</comment>
<proteinExistence type="inferred from homology"/>
<dbReference type="GO" id="GO:0009425">
    <property type="term" value="C:bacterial-type flagellum basal body"/>
    <property type="evidence" value="ECO:0007669"/>
    <property type="project" value="UniProtKB-SubCell"/>
</dbReference>
<dbReference type="STRING" id="395963.Bind_3557"/>
<dbReference type="AlphaFoldDB" id="B2IG40"/>
<feature type="domain" description="Flagellar hook protein FlgE/F/G-like D1" evidence="9">
    <location>
        <begin position="85"/>
        <end position="126"/>
    </location>
</feature>
<evidence type="ECO:0000256" key="4">
    <source>
        <dbReference type="ARBA" id="ARBA00023143"/>
    </source>
</evidence>
<gene>
    <name evidence="10" type="ordered locus">Bind_3557</name>
</gene>
<dbReference type="RefSeq" id="WP_012386462.1">
    <property type="nucleotide sequence ID" value="NC_010581.1"/>
</dbReference>
<dbReference type="GO" id="GO:0009424">
    <property type="term" value="C:bacterial-type flagellum hook"/>
    <property type="evidence" value="ECO:0007669"/>
    <property type="project" value="TreeGrafter"/>
</dbReference>
<feature type="domain" description="Flagellar basal-body/hook protein C-terminal" evidence="7">
    <location>
        <begin position="369"/>
        <end position="413"/>
    </location>
</feature>
<dbReference type="PANTHER" id="PTHR30435:SF1">
    <property type="entry name" value="FLAGELLAR HOOK PROTEIN FLGE"/>
    <property type="match status" value="1"/>
</dbReference>
<name>B2IG40_BEII9</name>
<keyword evidence="10" id="KW-0966">Cell projection</keyword>
<keyword evidence="10" id="KW-0969">Cilium</keyword>
<sequence length="415" mass="42099">MSLYSALTASVSGMAAQSNKLSAVSDNIANSNTTGYKQADTEFETLVNGLNKTSYDAGGVKTTIRYNISSQGQLTSTSSATDLGIQGNGFFVVTDDSGTKYLTRAGSFTKNADGTLSNTAGYKLMGYNLTSGSASSADGLGGLEVVDLTSAGLQAAPSTSGTLAVNLPSNGNAITTALPSANSATSTYNSKTSLVTYDNLGNAVTLDMYFAKTGTNSWEMSIYNAADAAAGGGFPYATSALSTQTLTFSPSDGSLTTPTSASFTIPNGQAFTLDLSQTTQLAAGFSVSAQNANGNAPSGLKSISIGTDGVLSKVYQNGTTVAAYKIPLATVASVDNLMVGTGNVYEANGDSGSIIIGDAGTNGLGSIQSSQLESSNVDLAAQLTDMIVAQRGYEANSKVFETGSTLLTELVNLVK</sequence>
<feature type="domain" description="Flagellar basal body rod protein N-terminal" evidence="6">
    <location>
        <begin position="9"/>
        <end position="37"/>
    </location>
</feature>
<evidence type="ECO:0000259" key="7">
    <source>
        <dbReference type="Pfam" id="PF06429"/>
    </source>
</evidence>
<evidence type="ECO:0000256" key="1">
    <source>
        <dbReference type="ARBA" id="ARBA00004117"/>
    </source>
</evidence>
<dbReference type="PANTHER" id="PTHR30435">
    <property type="entry name" value="FLAGELLAR PROTEIN"/>
    <property type="match status" value="1"/>
</dbReference>
<dbReference type="Pfam" id="PF22692">
    <property type="entry name" value="LlgE_F_G_D1"/>
    <property type="match status" value="1"/>
</dbReference>
<dbReference type="Proteomes" id="UP000001695">
    <property type="component" value="Chromosome"/>
</dbReference>
<dbReference type="Pfam" id="PF00460">
    <property type="entry name" value="Flg_bb_rod"/>
    <property type="match status" value="1"/>
</dbReference>
<dbReference type="GO" id="GO:0005829">
    <property type="term" value="C:cytosol"/>
    <property type="evidence" value="ECO:0007669"/>
    <property type="project" value="TreeGrafter"/>
</dbReference>
<feature type="domain" description="Flagellar hook protein FlgE D2" evidence="8">
    <location>
        <begin position="166"/>
        <end position="294"/>
    </location>
</feature>
<dbReference type="HOGENOM" id="CLU_013687_2_3_5"/>
<evidence type="ECO:0000256" key="3">
    <source>
        <dbReference type="ARBA" id="ARBA00019015"/>
    </source>
</evidence>
<dbReference type="Gene3D" id="2.60.98.20">
    <property type="entry name" value="Flagellar hook protein FlgE"/>
    <property type="match status" value="1"/>
</dbReference>
<dbReference type="GO" id="GO:0071978">
    <property type="term" value="P:bacterial-type flagellum-dependent swarming motility"/>
    <property type="evidence" value="ECO:0007669"/>
    <property type="project" value="TreeGrafter"/>
</dbReference>
<keyword evidence="4 5" id="KW-0975">Bacterial flagellum</keyword>
<dbReference type="InterPro" id="IPR010930">
    <property type="entry name" value="Flg_bb/hook_C_dom"/>
</dbReference>
<dbReference type="InterPro" id="IPR053967">
    <property type="entry name" value="LlgE_F_G-like_D1"/>
</dbReference>
<evidence type="ECO:0000313" key="10">
    <source>
        <dbReference type="EMBL" id="ACB97114.1"/>
    </source>
</evidence>
<organism evidence="10 11">
    <name type="scientific">Beijerinckia indica subsp. indica (strain ATCC 9039 / DSM 1715 / NCIMB 8712)</name>
    <dbReference type="NCBI Taxonomy" id="395963"/>
    <lineage>
        <taxon>Bacteria</taxon>
        <taxon>Pseudomonadati</taxon>
        <taxon>Pseudomonadota</taxon>
        <taxon>Alphaproteobacteria</taxon>
        <taxon>Hyphomicrobiales</taxon>
        <taxon>Beijerinckiaceae</taxon>
        <taxon>Beijerinckia</taxon>
    </lineage>
</organism>
<dbReference type="KEGG" id="bid:Bind_3557"/>